<dbReference type="Gene3D" id="3.30.1370.210">
    <property type="match status" value="1"/>
</dbReference>
<reference evidence="1" key="1">
    <citation type="journal article" date="2015" name="Nature">
        <title>Complex archaea that bridge the gap between prokaryotes and eukaryotes.</title>
        <authorList>
            <person name="Spang A."/>
            <person name="Saw J.H."/>
            <person name="Jorgensen S.L."/>
            <person name="Zaremba-Niedzwiedzka K."/>
            <person name="Martijn J."/>
            <person name="Lind A.E."/>
            <person name="van Eijk R."/>
            <person name="Schleper C."/>
            <person name="Guy L."/>
            <person name="Ettema T.J."/>
        </authorList>
    </citation>
    <scope>NUCLEOTIDE SEQUENCE</scope>
</reference>
<organism evidence="1">
    <name type="scientific">marine sediment metagenome</name>
    <dbReference type="NCBI Taxonomy" id="412755"/>
    <lineage>
        <taxon>unclassified sequences</taxon>
        <taxon>metagenomes</taxon>
        <taxon>ecological metagenomes</taxon>
    </lineage>
</organism>
<sequence>MADKIQKPCYFYNTGGCYHSDGAVKSEAKCKYLHVKVNEPLEKPQHLKAPCKYYHLRGHCKNSYCVFGHSELSAERWEKYFPTHNYPGMEYTRTGRFNWDGKQPLTEPQMPPSGTNVNQVKTTILMMMLQMLDELSNE</sequence>
<dbReference type="EMBL" id="LAZR01027343">
    <property type="protein sequence ID" value="KKL66009.1"/>
    <property type="molecule type" value="Genomic_DNA"/>
</dbReference>
<protein>
    <recommendedName>
        <fullName evidence="2">C3H1-type domain-containing protein</fullName>
    </recommendedName>
</protein>
<gene>
    <name evidence="1" type="ORF">LCGC14_2149270</name>
</gene>
<dbReference type="InterPro" id="IPR036855">
    <property type="entry name" value="Znf_CCCH_sf"/>
</dbReference>
<accession>A0A0F9DW77</accession>
<dbReference type="AlphaFoldDB" id="A0A0F9DW77"/>
<dbReference type="SUPFAM" id="SSF90229">
    <property type="entry name" value="CCCH zinc finger"/>
    <property type="match status" value="1"/>
</dbReference>
<evidence type="ECO:0000313" key="1">
    <source>
        <dbReference type="EMBL" id="KKL66009.1"/>
    </source>
</evidence>
<dbReference type="GO" id="GO:0046872">
    <property type="term" value="F:metal ion binding"/>
    <property type="evidence" value="ECO:0007669"/>
    <property type="project" value="InterPro"/>
</dbReference>
<name>A0A0F9DW77_9ZZZZ</name>
<comment type="caution">
    <text evidence="1">The sequence shown here is derived from an EMBL/GenBank/DDBJ whole genome shotgun (WGS) entry which is preliminary data.</text>
</comment>
<evidence type="ECO:0008006" key="2">
    <source>
        <dbReference type="Google" id="ProtNLM"/>
    </source>
</evidence>
<proteinExistence type="predicted"/>